<accession>A0ABS8US83</accession>
<sequence>MKFCDSKTPHPRLEIESNKRDPRARVLSLEFHPSVIGVFLLDIEPPAESLHLTKWSTEKTIDILDSNIKGTNSVDTSTLEGFVKGFFETYEEYDAMKSSSSQKMTKECHQISLFDMLQHLSDAKEEKSKDNGHMEDLQAILAKVEKELKICSAKRKKTIAHIYEQKEQLSKS</sequence>
<protein>
    <submittedName>
        <fullName evidence="1">Uncharacterized protein</fullName>
    </submittedName>
</protein>
<evidence type="ECO:0000313" key="1">
    <source>
        <dbReference type="EMBL" id="MCD9637721.1"/>
    </source>
</evidence>
<comment type="caution">
    <text evidence="1">The sequence shown here is derived from an EMBL/GenBank/DDBJ whole genome shotgun (WGS) entry which is preliminary data.</text>
</comment>
<evidence type="ECO:0000313" key="2">
    <source>
        <dbReference type="Proteomes" id="UP000823775"/>
    </source>
</evidence>
<name>A0ABS8US83_DATST</name>
<dbReference type="Proteomes" id="UP000823775">
    <property type="component" value="Unassembled WGS sequence"/>
</dbReference>
<proteinExistence type="predicted"/>
<gene>
    <name evidence="1" type="ORF">HAX54_021159</name>
</gene>
<keyword evidence="2" id="KW-1185">Reference proteome</keyword>
<organism evidence="1 2">
    <name type="scientific">Datura stramonium</name>
    <name type="common">Jimsonweed</name>
    <name type="synonym">Common thornapple</name>
    <dbReference type="NCBI Taxonomy" id="4076"/>
    <lineage>
        <taxon>Eukaryota</taxon>
        <taxon>Viridiplantae</taxon>
        <taxon>Streptophyta</taxon>
        <taxon>Embryophyta</taxon>
        <taxon>Tracheophyta</taxon>
        <taxon>Spermatophyta</taxon>
        <taxon>Magnoliopsida</taxon>
        <taxon>eudicotyledons</taxon>
        <taxon>Gunneridae</taxon>
        <taxon>Pentapetalae</taxon>
        <taxon>asterids</taxon>
        <taxon>lamiids</taxon>
        <taxon>Solanales</taxon>
        <taxon>Solanaceae</taxon>
        <taxon>Solanoideae</taxon>
        <taxon>Datureae</taxon>
        <taxon>Datura</taxon>
    </lineage>
</organism>
<reference evidence="1 2" key="1">
    <citation type="journal article" date="2021" name="BMC Genomics">
        <title>Datura genome reveals duplications of psychoactive alkaloid biosynthetic genes and high mutation rate following tissue culture.</title>
        <authorList>
            <person name="Rajewski A."/>
            <person name="Carter-House D."/>
            <person name="Stajich J."/>
            <person name="Litt A."/>
        </authorList>
    </citation>
    <scope>NUCLEOTIDE SEQUENCE [LARGE SCALE GENOMIC DNA]</scope>
    <source>
        <strain evidence="1">AR-01</strain>
    </source>
</reference>
<dbReference type="EMBL" id="JACEIK010002543">
    <property type="protein sequence ID" value="MCD9637721.1"/>
    <property type="molecule type" value="Genomic_DNA"/>
</dbReference>